<dbReference type="GO" id="GO:0016887">
    <property type="term" value="F:ATP hydrolysis activity"/>
    <property type="evidence" value="ECO:0007669"/>
    <property type="project" value="InterPro"/>
</dbReference>
<dbReference type="InterPro" id="IPR017871">
    <property type="entry name" value="ABC_transporter-like_CS"/>
</dbReference>
<dbReference type="InterPro" id="IPR003593">
    <property type="entry name" value="AAA+_ATPase"/>
</dbReference>
<evidence type="ECO:0000256" key="2">
    <source>
        <dbReference type="ARBA" id="ARBA00022741"/>
    </source>
</evidence>
<dbReference type="EMBL" id="DQVM01000065">
    <property type="protein sequence ID" value="HIQ29582.1"/>
    <property type="molecule type" value="Genomic_DNA"/>
</dbReference>
<evidence type="ECO:0000313" key="5">
    <source>
        <dbReference type="EMBL" id="HIQ29582.1"/>
    </source>
</evidence>
<accession>A0A833E9L8</accession>
<dbReference type="PANTHER" id="PTHR42939:SF1">
    <property type="entry name" value="ABC TRANSPORTER ATP-BINDING PROTEIN ALBC-RELATED"/>
    <property type="match status" value="1"/>
</dbReference>
<comment type="caution">
    <text evidence="5">The sequence shown here is derived from an EMBL/GenBank/DDBJ whole genome shotgun (WGS) entry which is preliminary data.</text>
</comment>
<gene>
    <name evidence="5" type="ORF">EYH45_03360</name>
</gene>
<dbReference type="GO" id="GO:0005524">
    <property type="term" value="F:ATP binding"/>
    <property type="evidence" value="ECO:0007669"/>
    <property type="project" value="UniProtKB-KW"/>
</dbReference>
<dbReference type="Gene3D" id="3.40.50.300">
    <property type="entry name" value="P-loop containing nucleotide triphosphate hydrolases"/>
    <property type="match status" value="1"/>
</dbReference>
<dbReference type="InterPro" id="IPR003439">
    <property type="entry name" value="ABC_transporter-like_ATP-bd"/>
</dbReference>
<feature type="domain" description="AAA+ ATPase" evidence="4">
    <location>
        <begin position="31"/>
        <end position="208"/>
    </location>
</feature>
<evidence type="ECO:0000313" key="6">
    <source>
        <dbReference type="Proteomes" id="UP000608579"/>
    </source>
</evidence>
<dbReference type="SUPFAM" id="SSF52540">
    <property type="entry name" value="P-loop containing nucleoside triphosphate hydrolases"/>
    <property type="match status" value="1"/>
</dbReference>
<dbReference type="SMART" id="SM00382">
    <property type="entry name" value="AAA"/>
    <property type="match status" value="1"/>
</dbReference>
<sequence>MVPVYAVEVRNVSKSFGGEAAVKGVTFNIPAGELVLFLGPNGSGKTTLLRCMLGLLSFEGEIRIFGKDVKRQGKEARRYVGYLPQSLSLYGDMTLYQIIDFISDLRGVTVSLEEVLQPFGLLDKADSKVDELSGGMKQKLAFVLALLGDPALLLLDEPFSNLDARGRLDVIEVIKLLKRRGKTIIISTHTLAGLLPTADRVILMHRGRLLSNIPASEFIKTITPFYRIHVRRKNPNEWTTVTASNLYEKLKEMTAVNSGYGEIIVEEPSIDEVINMLSKDGGD</sequence>
<reference evidence="5" key="1">
    <citation type="journal article" date="2020" name="ISME J.">
        <title>Gammaproteobacteria mediating utilization of methyl-, sulfur- and petroleum organic compounds in deep ocean hydrothermal plumes.</title>
        <authorList>
            <person name="Zhou Z."/>
            <person name="Liu Y."/>
            <person name="Pan J."/>
            <person name="Cron B.R."/>
            <person name="Toner B.M."/>
            <person name="Anantharaman K."/>
            <person name="Breier J.A."/>
            <person name="Dick G.J."/>
            <person name="Li M."/>
        </authorList>
    </citation>
    <scope>NUCLEOTIDE SEQUENCE</scope>
    <source>
        <strain evidence="5">SZUA-1515</strain>
    </source>
</reference>
<evidence type="ECO:0000256" key="3">
    <source>
        <dbReference type="ARBA" id="ARBA00022840"/>
    </source>
</evidence>
<dbReference type="PROSITE" id="PS00211">
    <property type="entry name" value="ABC_TRANSPORTER_1"/>
    <property type="match status" value="1"/>
</dbReference>
<dbReference type="AlphaFoldDB" id="A0A833E9L8"/>
<dbReference type="PANTHER" id="PTHR42939">
    <property type="entry name" value="ABC TRANSPORTER ATP-BINDING PROTEIN ALBC-RELATED"/>
    <property type="match status" value="1"/>
</dbReference>
<keyword evidence="2" id="KW-0547">Nucleotide-binding</keyword>
<keyword evidence="1" id="KW-0813">Transport</keyword>
<proteinExistence type="predicted"/>
<dbReference type="Pfam" id="PF00005">
    <property type="entry name" value="ABC_tran"/>
    <property type="match status" value="1"/>
</dbReference>
<dbReference type="InterPro" id="IPR051782">
    <property type="entry name" value="ABC_Transporter_VariousFunc"/>
</dbReference>
<protein>
    <submittedName>
        <fullName evidence="5">ABC transporter ATP-binding protein</fullName>
    </submittedName>
</protein>
<keyword evidence="3 5" id="KW-0067">ATP-binding</keyword>
<evidence type="ECO:0000256" key="1">
    <source>
        <dbReference type="ARBA" id="ARBA00022448"/>
    </source>
</evidence>
<dbReference type="InterPro" id="IPR027417">
    <property type="entry name" value="P-loop_NTPase"/>
</dbReference>
<organism evidence="5 6">
    <name type="scientific">Caldiarchaeum subterraneum</name>
    <dbReference type="NCBI Taxonomy" id="311458"/>
    <lineage>
        <taxon>Archaea</taxon>
        <taxon>Nitrososphaerota</taxon>
        <taxon>Candidatus Caldarchaeales</taxon>
        <taxon>Candidatus Caldarchaeaceae</taxon>
        <taxon>Candidatus Caldarchaeum</taxon>
    </lineage>
</organism>
<evidence type="ECO:0000259" key="4">
    <source>
        <dbReference type="SMART" id="SM00382"/>
    </source>
</evidence>
<dbReference type="CDD" id="cd03230">
    <property type="entry name" value="ABC_DR_subfamily_A"/>
    <property type="match status" value="1"/>
</dbReference>
<name>A0A833E9L8_CALS0</name>
<dbReference type="Proteomes" id="UP000608579">
    <property type="component" value="Unassembled WGS sequence"/>
</dbReference>